<evidence type="ECO:0000313" key="3">
    <source>
        <dbReference type="EMBL" id="WUS61323.1"/>
    </source>
</evidence>
<sequence length="482" mass="53669">MTNPTRDATPEPTAKKKRVNFPASAAYPHRSTAPLRSKVLAVLGVLKVASTNQVWKLAVPHHKRPGKAYEAPRDLVENKLVEQRGTTTARPGALPRPPGAKRAGDGETIWGLTDLGLAAAATVLPDHWHRGSRAREAGRATGSPHAMDVNETILAFTNGGLAATSPIGTIGNWHTHLSHELPGGRRQIADAVLQAPDHDVPLLLVEVDRHHETPTELAAKFAGYWEFFHLAYKQRPRPGDSVDWRDDDRELLPVWRRQYPHASAGSLPPVALVLTGAGELGTDNLATKVRDLTEQYWQPDRYDPFDFTDSIPIVMTRLDELQTDGPQGRIWWRYGNDELQSLTDALAGREYTERTRARLQAQDDAAQAAKDRQADEKAEASHCPTCRRRPDEYEDHWDASDGTTDCSPCRDTKTAAEAAQALLDAEARERCVTCQTGLIENNLLAHDPEAIECWDCYNKRDFSTGQHLRRPEPAKKRLFFRS</sequence>
<feature type="region of interest" description="Disordered" evidence="1">
    <location>
        <begin position="1"/>
        <end position="23"/>
    </location>
</feature>
<organism evidence="2 4">
    <name type="scientific">Kitasatospora herbaricolor</name>
    <dbReference type="NCBI Taxonomy" id="68217"/>
    <lineage>
        <taxon>Bacteria</taxon>
        <taxon>Bacillati</taxon>
        <taxon>Actinomycetota</taxon>
        <taxon>Actinomycetes</taxon>
        <taxon>Kitasatosporales</taxon>
        <taxon>Streptomycetaceae</taxon>
        <taxon>Kitasatospora</taxon>
    </lineage>
</organism>
<evidence type="ECO:0000256" key="1">
    <source>
        <dbReference type="SAM" id="MobiDB-lite"/>
    </source>
</evidence>
<evidence type="ECO:0000313" key="2">
    <source>
        <dbReference type="EMBL" id="WUS54023.1"/>
    </source>
</evidence>
<dbReference type="Proteomes" id="UP001432014">
    <property type="component" value="Chromosome"/>
</dbReference>
<dbReference type="InterPro" id="IPR025855">
    <property type="entry name" value="Replic_Relax"/>
</dbReference>
<dbReference type="EMBL" id="CP108482">
    <property type="protein sequence ID" value="WUS61323.1"/>
    <property type="molecule type" value="Genomic_DNA"/>
</dbReference>
<accession>A0ABZ1VZL1</accession>
<dbReference type="RefSeq" id="WP_329492641.1">
    <property type="nucleotide sequence ID" value="NZ_CP108460.1"/>
</dbReference>
<dbReference type="EMBL" id="CP108482">
    <property type="protein sequence ID" value="WUS54023.1"/>
    <property type="molecule type" value="Genomic_DNA"/>
</dbReference>
<gene>
    <name evidence="2" type="ORF">OG469_00015</name>
    <name evidence="3" type="ORF">OG469_41005</name>
</gene>
<reference evidence="2 4" key="1">
    <citation type="submission" date="2022-10" db="EMBL/GenBank/DDBJ databases">
        <title>The complete genomes of actinobacterial strains from the NBC collection.</title>
        <authorList>
            <person name="Joergensen T.S."/>
            <person name="Alvarez Arevalo M."/>
            <person name="Sterndorff E.B."/>
            <person name="Faurdal D."/>
            <person name="Vuksanovic O."/>
            <person name="Mourched A.-S."/>
            <person name="Charusanti P."/>
            <person name="Shaw S."/>
            <person name="Blin K."/>
            <person name="Weber T."/>
        </authorList>
    </citation>
    <scope>NUCLEOTIDE SEQUENCE [LARGE SCALE GENOMIC DNA]</scope>
    <source>
        <strain evidence="2 4">NBC_01247</strain>
    </source>
</reference>
<name>A0ABZ1VZL1_9ACTN</name>
<evidence type="ECO:0000313" key="4">
    <source>
        <dbReference type="Proteomes" id="UP001432014"/>
    </source>
</evidence>
<feature type="region of interest" description="Disordered" evidence="1">
    <location>
        <begin position="362"/>
        <end position="381"/>
    </location>
</feature>
<keyword evidence="4" id="KW-1185">Reference proteome</keyword>
<protein>
    <submittedName>
        <fullName evidence="2">Replication-relaxation family protein</fullName>
    </submittedName>
</protein>
<proteinExistence type="predicted"/>
<dbReference type="Pfam" id="PF13814">
    <property type="entry name" value="Replic_Relax"/>
    <property type="match status" value="1"/>
</dbReference>
<feature type="compositionally biased region" description="Basic and acidic residues" evidence="1">
    <location>
        <begin position="369"/>
        <end position="380"/>
    </location>
</feature>
<feature type="region of interest" description="Disordered" evidence="1">
    <location>
        <begin position="83"/>
        <end position="104"/>
    </location>
</feature>